<organism evidence="3 4">
    <name type="scientific">Dendrobium catenatum</name>
    <dbReference type="NCBI Taxonomy" id="906689"/>
    <lineage>
        <taxon>Eukaryota</taxon>
        <taxon>Viridiplantae</taxon>
        <taxon>Streptophyta</taxon>
        <taxon>Embryophyta</taxon>
        <taxon>Tracheophyta</taxon>
        <taxon>Spermatophyta</taxon>
        <taxon>Magnoliopsida</taxon>
        <taxon>Liliopsida</taxon>
        <taxon>Asparagales</taxon>
        <taxon>Orchidaceae</taxon>
        <taxon>Epidendroideae</taxon>
        <taxon>Malaxideae</taxon>
        <taxon>Dendrobiinae</taxon>
        <taxon>Dendrobium</taxon>
    </lineage>
</organism>
<dbReference type="EMBL" id="KZ502041">
    <property type="protein sequence ID" value="PKU84642.1"/>
    <property type="molecule type" value="Genomic_DNA"/>
</dbReference>
<name>A0A2I0X9R1_9ASPA</name>
<accession>A0A2I0X9R1</accession>
<keyword evidence="4" id="KW-1185">Reference proteome</keyword>
<evidence type="ECO:0000313" key="2">
    <source>
        <dbReference type="EMBL" id="PKU59376.1"/>
    </source>
</evidence>
<reference evidence="3 4" key="2">
    <citation type="journal article" date="2017" name="Nature">
        <title>The Apostasia genome and the evolution of orchids.</title>
        <authorList>
            <person name="Zhang G.Q."/>
            <person name="Liu K.W."/>
            <person name="Li Z."/>
            <person name="Lohaus R."/>
            <person name="Hsiao Y.Y."/>
            <person name="Niu S.C."/>
            <person name="Wang J.Y."/>
            <person name="Lin Y.C."/>
            <person name="Xu Q."/>
            <person name="Chen L.J."/>
            <person name="Yoshida K."/>
            <person name="Fujiwara S."/>
            <person name="Wang Z.W."/>
            <person name="Zhang Y.Q."/>
            <person name="Mitsuda N."/>
            <person name="Wang M."/>
            <person name="Liu G.H."/>
            <person name="Pecoraro L."/>
            <person name="Huang H.X."/>
            <person name="Xiao X.J."/>
            <person name="Lin M."/>
            <person name="Wu X.Y."/>
            <person name="Wu W.L."/>
            <person name="Chen Y.Y."/>
            <person name="Chang S.B."/>
            <person name="Sakamoto S."/>
            <person name="Ohme-Takagi M."/>
            <person name="Yagi M."/>
            <person name="Zeng S.J."/>
            <person name="Shen C.Y."/>
            <person name="Yeh C.M."/>
            <person name="Luo Y.B."/>
            <person name="Tsai W.C."/>
            <person name="Van de Peer Y."/>
            <person name="Liu Z.J."/>
        </authorList>
    </citation>
    <scope>NUCLEOTIDE SEQUENCE [LARGE SCALE GENOMIC DNA]</scope>
    <source>
        <tissue evidence="3">The whole plant</tissue>
    </source>
</reference>
<proteinExistence type="predicted"/>
<reference evidence="3" key="3">
    <citation type="submission" date="2017-11" db="EMBL/GenBank/DDBJ databases">
        <authorList>
            <person name="Han C.G."/>
        </authorList>
    </citation>
    <scope>NUCLEOTIDE SEQUENCE</scope>
    <source>
        <tissue evidence="3">The whole plant</tissue>
    </source>
</reference>
<evidence type="ECO:0000313" key="4">
    <source>
        <dbReference type="Proteomes" id="UP000233837"/>
    </source>
</evidence>
<reference evidence="3 4" key="1">
    <citation type="journal article" date="2016" name="Sci. Rep.">
        <title>The Dendrobium catenatum Lindl. genome sequence provides insights into polysaccharide synthase, floral development and adaptive evolution.</title>
        <authorList>
            <person name="Zhang G.Q."/>
            <person name="Xu Q."/>
            <person name="Bian C."/>
            <person name="Tsai W.C."/>
            <person name="Yeh C.M."/>
            <person name="Liu K.W."/>
            <person name="Yoshida K."/>
            <person name="Zhang L.S."/>
            <person name="Chang S.B."/>
            <person name="Chen F."/>
            <person name="Shi Y."/>
            <person name="Su Y.Y."/>
            <person name="Zhang Y.Q."/>
            <person name="Chen L.J."/>
            <person name="Yin Y."/>
            <person name="Lin M."/>
            <person name="Huang H."/>
            <person name="Deng H."/>
            <person name="Wang Z.W."/>
            <person name="Zhu S.L."/>
            <person name="Zhao X."/>
            <person name="Deng C."/>
            <person name="Niu S.C."/>
            <person name="Huang J."/>
            <person name="Wang M."/>
            <person name="Liu G.H."/>
            <person name="Yang H.J."/>
            <person name="Xiao X.J."/>
            <person name="Hsiao Y.Y."/>
            <person name="Wu W.L."/>
            <person name="Chen Y.Y."/>
            <person name="Mitsuda N."/>
            <person name="Ohme-Takagi M."/>
            <person name="Luo Y.B."/>
            <person name="Van de Peer Y."/>
            <person name="Liu Z.J."/>
        </authorList>
    </citation>
    <scope>NUCLEOTIDE SEQUENCE [LARGE SCALE GENOMIC DNA]</scope>
    <source>
        <tissue evidence="3">The whole plant</tissue>
    </source>
</reference>
<sequence length="64" mass="7449">MYYTIIHFDIVQKYLGKMKITDIEEEGTDWKILDSIGEEEGERAVHHNDDSNEDPLSDDSADYL</sequence>
<protein>
    <submittedName>
        <fullName evidence="3">Uncharacterized protein</fullName>
    </submittedName>
</protein>
<dbReference type="AlphaFoldDB" id="A0A2I0X9R1"/>
<evidence type="ECO:0000256" key="1">
    <source>
        <dbReference type="SAM" id="MobiDB-lite"/>
    </source>
</evidence>
<evidence type="ECO:0000313" key="3">
    <source>
        <dbReference type="EMBL" id="PKU84642.1"/>
    </source>
</evidence>
<feature type="compositionally biased region" description="Acidic residues" evidence="1">
    <location>
        <begin position="51"/>
        <end position="64"/>
    </location>
</feature>
<dbReference type="Proteomes" id="UP000233837">
    <property type="component" value="Unassembled WGS sequence"/>
</dbReference>
<feature type="region of interest" description="Disordered" evidence="1">
    <location>
        <begin position="39"/>
        <end position="64"/>
    </location>
</feature>
<gene>
    <name evidence="3" type="ORF">MA16_Dca015501</name>
    <name evidence="2" type="ORF">MA16_Dca029208</name>
</gene>
<dbReference type="EMBL" id="KZ505491">
    <property type="protein sequence ID" value="PKU59376.1"/>
    <property type="molecule type" value="Genomic_DNA"/>
</dbReference>